<dbReference type="SUPFAM" id="SSF48452">
    <property type="entry name" value="TPR-like"/>
    <property type="match status" value="1"/>
</dbReference>
<evidence type="ECO:0000259" key="1">
    <source>
        <dbReference type="PROSITE" id="PS50943"/>
    </source>
</evidence>
<evidence type="ECO:0000313" key="3">
    <source>
        <dbReference type="Proteomes" id="UP001282284"/>
    </source>
</evidence>
<proteinExistence type="predicted"/>
<dbReference type="Gene3D" id="1.10.260.40">
    <property type="entry name" value="lambda repressor-like DNA-binding domains"/>
    <property type="match status" value="1"/>
</dbReference>
<evidence type="ECO:0000313" key="2">
    <source>
        <dbReference type="EMBL" id="MDW0113862.1"/>
    </source>
</evidence>
<sequence>MHVGYMIKMERLSQKMKQAVLAKGICSESQLSRIENGNIKGRDEVLDKLSKRLGIAISDDFKDERVRVEDYVVRYERIINTRDQEGAARLISELTDKFPSAGIQTRIELELMAIRLSLVLKGGEKETRRKLAKYQDIQSELTPQQAFAVLKMKGMSLYTNGELKESLEALSKAKCMTESLALSPFERADFAYVLSVVLMANGQKFEALVQAKQALAYFESIMMEQRVVECHMICGVAYKNNDNLTKALEVFHLVEMICIQFDLDSLLGILHQNIGDVYSVMGESERAISHFEIAIDHKELPSELLYSIYSLVKEYEKIGRLDQVKKCLKEGSGLVPELHERKREYYEHHFNAYEAVCSQDEKKIENAMLSAFHFFKKRGSHKQWMDYAKKLADLYARNGKYKKAVDFYKMIVG</sequence>
<dbReference type="InterPro" id="IPR001387">
    <property type="entry name" value="Cro/C1-type_HTH"/>
</dbReference>
<accession>A0ABU4GA57</accession>
<protein>
    <submittedName>
        <fullName evidence="2">Helix-turn-helix transcriptional regulator</fullName>
    </submittedName>
</protein>
<dbReference type="Gene3D" id="1.25.40.10">
    <property type="entry name" value="Tetratricopeptide repeat domain"/>
    <property type="match status" value="1"/>
</dbReference>
<name>A0ABU4GA57_9BACL</name>
<dbReference type="CDD" id="cd00093">
    <property type="entry name" value="HTH_XRE"/>
    <property type="match status" value="1"/>
</dbReference>
<gene>
    <name evidence="2" type="ORF">QT711_11745</name>
</gene>
<dbReference type="Pfam" id="PF01381">
    <property type="entry name" value="HTH_3"/>
    <property type="match status" value="1"/>
</dbReference>
<dbReference type="SMART" id="SM00530">
    <property type="entry name" value="HTH_XRE"/>
    <property type="match status" value="1"/>
</dbReference>
<comment type="caution">
    <text evidence="2">The sequence shown here is derived from an EMBL/GenBank/DDBJ whole genome shotgun (WGS) entry which is preliminary data.</text>
</comment>
<dbReference type="InterPro" id="IPR010982">
    <property type="entry name" value="Lambda_DNA-bd_dom_sf"/>
</dbReference>
<dbReference type="EMBL" id="JAUBDI010000010">
    <property type="protein sequence ID" value="MDW0113862.1"/>
    <property type="molecule type" value="Genomic_DNA"/>
</dbReference>
<reference evidence="2 3" key="1">
    <citation type="submission" date="2023-06" db="EMBL/GenBank/DDBJ databases">
        <title>Sporosarcina sp. nov., isolated from Korean traditional fermented seafood 'Jeotgal'.</title>
        <authorList>
            <person name="Yang A.I."/>
            <person name="Shin N.-R."/>
        </authorList>
    </citation>
    <scope>NUCLEOTIDE SEQUENCE [LARGE SCALE GENOMIC DNA]</scope>
    <source>
        <strain evidence="2 3">KCTC13119</strain>
    </source>
</reference>
<dbReference type="RefSeq" id="WP_317944478.1">
    <property type="nucleotide sequence ID" value="NZ_JAUBDI010000010.1"/>
</dbReference>
<organism evidence="2 3">
    <name type="scientific">Sporosarcina saromensis</name>
    <dbReference type="NCBI Taxonomy" id="359365"/>
    <lineage>
        <taxon>Bacteria</taxon>
        <taxon>Bacillati</taxon>
        <taxon>Bacillota</taxon>
        <taxon>Bacilli</taxon>
        <taxon>Bacillales</taxon>
        <taxon>Caryophanaceae</taxon>
        <taxon>Sporosarcina</taxon>
    </lineage>
</organism>
<dbReference type="PROSITE" id="PS50943">
    <property type="entry name" value="HTH_CROC1"/>
    <property type="match status" value="1"/>
</dbReference>
<dbReference type="SUPFAM" id="SSF47413">
    <property type="entry name" value="lambda repressor-like DNA-binding domains"/>
    <property type="match status" value="1"/>
</dbReference>
<keyword evidence="3" id="KW-1185">Reference proteome</keyword>
<dbReference type="InterPro" id="IPR011990">
    <property type="entry name" value="TPR-like_helical_dom_sf"/>
</dbReference>
<feature type="domain" description="HTH cro/C1-type" evidence="1">
    <location>
        <begin position="7"/>
        <end position="61"/>
    </location>
</feature>
<dbReference type="Proteomes" id="UP001282284">
    <property type="component" value="Unassembled WGS sequence"/>
</dbReference>